<name>X1AI31_9ZZZZ</name>
<keyword evidence="1" id="KW-1133">Transmembrane helix</keyword>
<dbReference type="Pfam" id="PF18998">
    <property type="entry name" value="Flg_new_2"/>
    <property type="match status" value="1"/>
</dbReference>
<feature type="domain" description="Bacterial repeat" evidence="2">
    <location>
        <begin position="108"/>
        <end position="180"/>
    </location>
</feature>
<dbReference type="InterPro" id="IPR044060">
    <property type="entry name" value="Bacterial_rp_domain"/>
</dbReference>
<accession>X1AI31</accession>
<organism evidence="3">
    <name type="scientific">marine sediment metagenome</name>
    <dbReference type="NCBI Taxonomy" id="412755"/>
    <lineage>
        <taxon>unclassified sequences</taxon>
        <taxon>metagenomes</taxon>
        <taxon>ecological metagenomes</taxon>
    </lineage>
</organism>
<dbReference type="AlphaFoldDB" id="X1AI31"/>
<evidence type="ECO:0000256" key="1">
    <source>
        <dbReference type="SAM" id="Phobius"/>
    </source>
</evidence>
<feature type="transmembrane region" description="Helical" evidence="1">
    <location>
        <begin position="339"/>
        <end position="360"/>
    </location>
</feature>
<sequence>MAQLYTSGYDTTWTYGEEAVPLFGFNFTVTDSVTRRPIQGALCVIYAGLDGTGDADTVYTDSQGIAGIDAKWFAPKSWSVSKAGYRQKTSNNVVSAIPVALVPTTIQYTVRVFAGVGGTTAPSGTLTVDPDTQLTVRATPYTGYTFEYWVYKGENVGATNPLTFIIDRNAITISAVFKEIVEPPPNGNGEPPTEWPVVKTDQVFDNVRLDPGLLFEVQQSQEKQVDTALVLGGQIEYSVKLESSLATACTYYILWNNEILQEEGFWTWEPHGTIKSGILSIPLSKIRSTNVLTIALSHVPGTFNRCLFNVYTTLGYRSEPTVDPPWEEESLLEWLKRNAWWITLGTFGSIVVGVIGLGYITELGERK</sequence>
<evidence type="ECO:0000313" key="3">
    <source>
        <dbReference type="EMBL" id="GAG72323.1"/>
    </source>
</evidence>
<evidence type="ECO:0000259" key="2">
    <source>
        <dbReference type="Pfam" id="PF18998"/>
    </source>
</evidence>
<comment type="caution">
    <text evidence="3">The sequence shown here is derived from an EMBL/GenBank/DDBJ whole genome shotgun (WGS) entry which is preliminary data.</text>
</comment>
<reference evidence="3" key="1">
    <citation type="journal article" date="2014" name="Front. Microbiol.">
        <title>High frequency of phylogenetically diverse reductive dehalogenase-homologous genes in deep subseafloor sedimentary metagenomes.</title>
        <authorList>
            <person name="Kawai M."/>
            <person name="Futagami T."/>
            <person name="Toyoda A."/>
            <person name="Takaki Y."/>
            <person name="Nishi S."/>
            <person name="Hori S."/>
            <person name="Arai W."/>
            <person name="Tsubouchi T."/>
            <person name="Morono Y."/>
            <person name="Uchiyama I."/>
            <person name="Ito T."/>
            <person name="Fujiyama A."/>
            <person name="Inagaki F."/>
            <person name="Takami H."/>
        </authorList>
    </citation>
    <scope>NUCLEOTIDE SEQUENCE</scope>
    <source>
        <strain evidence="3">Expedition CK06-06</strain>
    </source>
</reference>
<keyword evidence="1" id="KW-0472">Membrane</keyword>
<protein>
    <recommendedName>
        <fullName evidence="2">Bacterial repeat domain-containing protein</fullName>
    </recommendedName>
</protein>
<keyword evidence="1" id="KW-0812">Transmembrane</keyword>
<dbReference type="EMBL" id="BART01000437">
    <property type="protein sequence ID" value="GAG72323.1"/>
    <property type="molecule type" value="Genomic_DNA"/>
</dbReference>
<gene>
    <name evidence="3" type="ORF">S01H4_02104</name>
</gene>
<proteinExistence type="predicted"/>